<evidence type="ECO:0000259" key="1">
    <source>
        <dbReference type="SMART" id="SM00421"/>
    </source>
</evidence>
<dbReference type="Proteomes" id="UP000754495">
    <property type="component" value="Unassembled WGS sequence"/>
</dbReference>
<accession>A0ABX0SX51</accession>
<reference evidence="2 3" key="1">
    <citation type="submission" date="2020-03" db="EMBL/GenBank/DDBJ databases">
        <title>Sequencing the genomes of 1000 actinobacteria strains.</title>
        <authorList>
            <person name="Klenk H.-P."/>
        </authorList>
    </citation>
    <scope>NUCLEOTIDE SEQUENCE [LARGE SCALE GENOMIC DNA]</scope>
    <source>
        <strain evidence="2 3">DSM 45668</strain>
    </source>
</reference>
<proteinExistence type="predicted"/>
<dbReference type="InterPro" id="IPR016032">
    <property type="entry name" value="Sig_transdc_resp-reg_C-effctor"/>
</dbReference>
<comment type="caution">
    <text evidence="2">The sequence shown here is derived from an EMBL/GenBank/DDBJ whole genome shotgun (WGS) entry which is preliminary data.</text>
</comment>
<evidence type="ECO:0000313" key="3">
    <source>
        <dbReference type="Proteomes" id="UP000754495"/>
    </source>
</evidence>
<protein>
    <submittedName>
        <fullName evidence="2">DNA-binding NarL/FixJ family response regulator</fullName>
    </submittedName>
</protein>
<evidence type="ECO:0000313" key="2">
    <source>
        <dbReference type="EMBL" id="NIH81551.1"/>
    </source>
</evidence>
<name>A0ABX0SX51_9PSEU</name>
<dbReference type="Pfam" id="PF00196">
    <property type="entry name" value="GerE"/>
    <property type="match status" value="1"/>
</dbReference>
<dbReference type="GO" id="GO:0003677">
    <property type="term" value="F:DNA binding"/>
    <property type="evidence" value="ECO:0007669"/>
    <property type="project" value="UniProtKB-KW"/>
</dbReference>
<dbReference type="SMART" id="SM00421">
    <property type="entry name" value="HTH_LUXR"/>
    <property type="match status" value="1"/>
</dbReference>
<dbReference type="InterPro" id="IPR036388">
    <property type="entry name" value="WH-like_DNA-bd_sf"/>
</dbReference>
<dbReference type="InterPro" id="IPR000792">
    <property type="entry name" value="Tscrpt_reg_LuxR_C"/>
</dbReference>
<dbReference type="Gene3D" id="1.10.10.10">
    <property type="entry name" value="Winged helix-like DNA-binding domain superfamily/Winged helix DNA-binding domain"/>
    <property type="match status" value="1"/>
</dbReference>
<keyword evidence="2" id="KW-0238">DNA-binding</keyword>
<feature type="domain" description="HTH luxR-type" evidence="1">
    <location>
        <begin position="7"/>
        <end position="64"/>
    </location>
</feature>
<keyword evidence="3" id="KW-1185">Reference proteome</keyword>
<dbReference type="SUPFAM" id="SSF46894">
    <property type="entry name" value="C-terminal effector domain of the bipartite response regulators"/>
    <property type="match status" value="1"/>
</dbReference>
<dbReference type="RefSeq" id="WP_167117437.1">
    <property type="nucleotide sequence ID" value="NZ_JAANOU010000001.1"/>
</dbReference>
<gene>
    <name evidence="2" type="ORF">FHX46_004081</name>
</gene>
<dbReference type="EMBL" id="JAANOU010000001">
    <property type="protein sequence ID" value="NIH81551.1"/>
    <property type="molecule type" value="Genomic_DNA"/>
</dbReference>
<sequence length="70" mass="7756">MGDEPEAIELPRSDLLLLRLLAEGLSPDEVACRMGLSGRTVRRRVRGICDRLGVATPIQAVVWAVRQEMI</sequence>
<organism evidence="2 3">
    <name type="scientific">Amycolatopsis viridis</name>
    <dbReference type="NCBI Taxonomy" id="185678"/>
    <lineage>
        <taxon>Bacteria</taxon>
        <taxon>Bacillati</taxon>
        <taxon>Actinomycetota</taxon>
        <taxon>Actinomycetes</taxon>
        <taxon>Pseudonocardiales</taxon>
        <taxon>Pseudonocardiaceae</taxon>
        <taxon>Amycolatopsis</taxon>
    </lineage>
</organism>